<dbReference type="Gene3D" id="3.40.50.800">
    <property type="entry name" value="Anticodon-binding domain"/>
    <property type="match status" value="1"/>
</dbReference>
<dbReference type="InterPro" id="IPR002314">
    <property type="entry name" value="aa-tRNA-synt_IIb"/>
</dbReference>
<keyword evidence="3 8" id="KW-0436">Ligase</keyword>
<dbReference type="PRINTS" id="PR01043">
    <property type="entry name" value="TRNASYNTHGLY"/>
</dbReference>
<dbReference type="NCBIfam" id="TIGR00389">
    <property type="entry name" value="glyS_dimeric"/>
    <property type="match status" value="1"/>
</dbReference>
<dbReference type="GO" id="GO:0004820">
    <property type="term" value="F:glycine-tRNA ligase activity"/>
    <property type="evidence" value="ECO:0007669"/>
    <property type="project" value="UniProtKB-UniRule"/>
</dbReference>
<sequence>MEKTEKVTMEKIQSLAKQRGFIYPSSEIYGGFANTWDFGPLGIELKNNIKKLWWQHFVQERMDMVGLDSAIILNPKVWEASGHVGGFADALVDCLNCKLRFRADHLVEDTTGEDVEGKSLEEISRIIQKDKIACPNCKSINWTDARSFGLMFKTYIGVVEDTKSAAYLRPETAQGIFVNFKNVLASTRKRIPFGIGQIGKAFRNEVTPGNFVFRTREFEQMEIEYFINPKDWEKSFEFWLKEMQRFAKAIGLKDEDIYLHEIPAEKRAHYSKRTIDVEFKYPFGTKELWGLAYRTDYDLSHHEKASGEDIVYVDPVTNQKFIPHVIEPTFGVERTMLVALLSAYEEEEIGSGDKIEIRTVLKLPKELAPYKIAILPLSKNEDLISKAKEVFDLLKTSYMCDYDETQSIGKRYRRQDEIGTPYCVTIDFNTLKDNAVTVRDRDTMKQDRVGIGSLKEYLGEKFC</sequence>
<comment type="catalytic activity">
    <reaction evidence="8">
        <text>tRNA(Gly) + glycine + ATP = glycyl-tRNA(Gly) + AMP + diphosphate</text>
        <dbReference type="Rhea" id="RHEA:16013"/>
        <dbReference type="Rhea" id="RHEA-COMP:9664"/>
        <dbReference type="Rhea" id="RHEA-COMP:9683"/>
        <dbReference type="ChEBI" id="CHEBI:30616"/>
        <dbReference type="ChEBI" id="CHEBI:33019"/>
        <dbReference type="ChEBI" id="CHEBI:57305"/>
        <dbReference type="ChEBI" id="CHEBI:78442"/>
        <dbReference type="ChEBI" id="CHEBI:78522"/>
        <dbReference type="ChEBI" id="CHEBI:456215"/>
        <dbReference type="EC" id="6.1.1.14"/>
    </reaction>
</comment>
<evidence type="ECO:0000256" key="5">
    <source>
        <dbReference type="ARBA" id="ARBA00022840"/>
    </source>
</evidence>
<dbReference type="EMBL" id="LCBL01000001">
    <property type="protein sequence ID" value="KKS09859.1"/>
    <property type="molecule type" value="Genomic_DNA"/>
</dbReference>
<feature type="binding site" evidence="8">
    <location>
        <position position="102"/>
    </location>
    <ligand>
        <name>substrate</name>
    </ligand>
</feature>
<dbReference type="PANTHER" id="PTHR10745">
    <property type="entry name" value="GLYCYL-TRNA SYNTHETASE/DNA POLYMERASE SUBUNIT GAMMA-2"/>
    <property type="match status" value="1"/>
</dbReference>
<gene>
    <name evidence="8" type="primary">glyQS</name>
    <name evidence="10" type="ORF">UU65_C0001G0264</name>
</gene>
<dbReference type="FunFam" id="3.40.50.800:FF:000002">
    <property type="entry name" value="Glycine--tRNA ligase"/>
    <property type="match status" value="1"/>
</dbReference>
<evidence type="ECO:0000256" key="7">
    <source>
        <dbReference type="ARBA" id="ARBA00023146"/>
    </source>
</evidence>
<evidence type="ECO:0000256" key="2">
    <source>
        <dbReference type="ARBA" id="ARBA00022490"/>
    </source>
</evidence>
<accession>A0A0G0WA26</accession>
<dbReference type="GO" id="GO:0070062">
    <property type="term" value="C:extracellular exosome"/>
    <property type="evidence" value="ECO:0007669"/>
    <property type="project" value="UniProtKB-ARBA"/>
</dbReference>
<dbReference type="GO" id="GO:0006426">
    <property type="term" value="P:glycyl-tRNA aminoacylation"/>
    <property type="evidence" value="ECO:0007669"/>
    <property type="project" value="UniProtKB-UniRule"/>
</dbReference>
<dbReference type="CDD" id="cd00858">
    <property type="entry name" value="GlyRS_anticodon"/>
    <property type="match status" value="1"/>
</dbReference>
<dbReference type="PATRIC" id="fig|1618344.3.peg.277"/>
<feature type="binding site" evidence="8">
    <location>
        <begin position="218"/>
        <end position="222"/>
    </location>
    <ligand>
        <name>substrate</name>
    </ligand>
</feature>
<comment type="caution">
    <text evidence="10">The sequence shown here is derived from an EMBL/GenBank/DDBJ whole genome shotgun (WGS) entry which is preliminary data.</text>
</comment>
<dbReference type="Pfam" id="PF00587">
    <property type="entry name" value="tRNA-synt_2b"/>
    <property type="match status" value="1"/>
</dbReference>
<dbReference type="InterPro" id="IPR002315">
    <property type="entry name" value="tRNA-synt_gly"/>
</dbReference>
<feature type="binding site" evidence="8">
    <location>
        <begin position="287"/>
        <end position="288"/>
    </location>
    <ligand>
        <name>ATP</name>
        <dbReference type="ChEBI" id="CHEBI:30616"/>
    </ligand>
</feature>
<feature type="binding site" evidence="8">
    <location>
        <begin position="213"/>
        <end position="218"/>
    </location>
    <ligand>
        <name>ATP</name>
        <dbReference type="ChEBI" id="CHEBI:30616"/>
    </ligand>
</feature>
<feature type="binding site" evidence="8">
    <location>
        <begin position="203"/>
        <end position="205"/>
    </location>
    <ligand>
        <name>ATP</name>
        <dbReference type="ChEBI" id="CHEBI:30616"/>
    </ligand>
</feature>
<reference evidence="10 11" key="1">
    <citation type="journal article" date="2015" name="Nature">
        <title>rRNA introns, odd ribosomes, and small enigmatic genomes across a large radiation of phyla.</title>
        <authorList>
            <person name="Brown C.T."/>
            <person name="Hug L.A."/>
            <person name="Thomas B.C."/>
            <person name="Sharon I."/>
            <person name="Castelle C.J."/>
            <person name="Singh A."/>
            <person name="Wilkins M.J."/>
            <person name="Williams K.H."/>
            <person name="Banfield J.F."/>
        </authorList>
    </citation>
    <scope>NUCLEOTIDE SEQUENCE [LARGE SCALE GENOMIC DNA]</scope>
</reference>
<dbReference type="GO" id="GO:1990742">
    <property type="term" value="C:microvesicle"/>
    <property type="evidence" value="ECO:0007669"/>
    <property type="project" value="UniProtKB-ARBA"/>
</dbReference>
<dbReference type="PANTHER" id="PTHR10745:SF8">
    <property type="entry name" value="DNA POLYMERASE SUBUNIT GAMMA-2, MITOCHONDRIAL"/>
    <property type="match status" value="1"/>
</dbReference>
<comment type="subunit">
    <text evidence="8">Homodimer.</text>
</comment>
<feature type="binding site" evidence="8">
    <location>
        <position position="171"/>
    </location>
    <ligand>
        <name>substrate</name>
    </ligand>
</feature>
<dbReference type="GO" id="GO:0015966">
    <property type="term" value="P:diadenosine tetraphosphate biosynthetic process"/>
    <property type="evidence" value="ECO:0007669"/>
    <property type="project" value="UniProtKB-ARBA"/>
</dbReference>
<dbReference type="NCBIfam" id="NF003211">
    <property type="entry name" value="PRK04173.1"/>
    <property type="match status" value="1"/>
</dbReference>
<keyword evidence="6 8" id="KW-0648">Protein biosynthesis</keyword>
<evidence type="ECO:0000313" key="11">
    <source>
        <dbReference type="Proteomes" id="UP000033869"/>
    </source>
</evidence>
<evidence type="ECO:0000256" key="1">
    <source>
        <dbReference type="ARBA" id="ARBA00008226"/>
    </source>
</evidence>
<keyword evidence="7 8" id="KW-0030">Aminoacyl-tRNA synthetase</keyword>
<dbReference type="Proteomes" id="UP000033869">
    <property type="component" value="Unassembled WGS sequence"/>
</dbReference>
<feature type="binding site" evidence="8">
    <location>
        <begin position="331"/>
        <end position="334"/>
    </location>
    <ligand>
        <name>ATP</name>
        <dbReference type="ChEBI" id="CHEBI:30616"/>
    </ligand>
</feature>
<dbReference type="EC" id="6.1.1.14" evidence="8"/>
<dbReference type="SUPFAM" id="SSF52954">
    <property type="entry name" value="Class II aaRS ABD-related"/>
    <property type="match status" value="1"/>
</dbReference>
<evidence type="ECO:0000259" key="9">
    <source>
        <dbReference type="PROSITE" id="PS50862"/>
    </source>
</evidence>
<dbReference type="PROSITE" id="PS50862">
    <property type="entry name" value="AA_TRNA_LIGASE_II"/>
    <property type="match status" value="1"/>
</dbReference>
<protein>
    <recommendedName>
        <fullName evidence="8">Glycine--tRNA ligase</fullName>
        <ecNumber evidence="8">6.1.1.14</ecNumber>
    </recommendedName>
    <alternativeName>
        <fullName evidence="8">Glycyl-tRNA synthetase</fullName>
        <shortName evidence="8">GlyRS</shortName>
    </alternativeName>
</protein>
<dbReference type="SUPFAM" id="SSF55681">
    <property type="entry name" value="Class II aaRS and biotin synthetases"/>
    <property type="match status" value="1"/>
</dbReference>
<comment type="function">
    <text evidence="8">Catalyzes the attachment of glycine to tRNA(Gly).</text>
</comment>
<dbReference type="HAMAP" id="MF_00253_B">
    <property type="entry name" value="Gly_tRNA_synth_B"/>
    <property type="match status" value="1"/>
</dbReference>
<dbReference type="InterPro" id="IPR033731">
    <property type="entry name" value="GlyRS-like_core"/>
</dbReference>
<feature type="domain" description="Aminoacyl-transfer RNA synthetases class-II family profile" evidence="9">
    <location>
        <begin position="10"/>
        <end position="376"/>
    </location>
</feature>
<keyword evidence="4 8" id="KW-0547">Nucleotide-binding</keyword>
<feature type="binding site" evidence="8">
    <location>
        <begin position="327"/>
        <end position="331"/>
    </location>
    <ligand>
        <name>substrate</name>
    </ligand>
</feature>
<dbReference type="CDD" id="cd00774">
    <property type="entry name" value="GlyRS-like_core"/>
    <property type="match status" value="1"/>
</dbReference>
<evidence type="ECO:0000256" key="3">
    <source>
        <dbReference type="ARBA" id="ARBA00022598"/>
    </source>
</evidence>
<dbReference type="AlphaFoldDB" id="A0A0G0WA26"/>
<dbReference type="InterPro" id="IPR004154">
    <property type="entry name" value="Anticodon-bd"/>
</dbReference>
<keyword evidence="2 8" id="KW-0963">Cytoplasm</keyword>
<name>A0A0G0WA26_UNCC2</name>
<comment type="subcellular location">
    <subcellularLocation>
        <location evidence="8">Cytoplasm</location>
    </subcellularLocation>
</comment>
<comment type="similarity">
    <text evidence="1 8">Belongs to the class-II aminoacyl-tRNA synthetase family.</text>
</comment>
<dbReference type="GO" id="GO:0005737">
    <property type="term" value="C:cytoplasm"/>
    <property type="evidence" value="ECO:0007669"/>
    <property type="project" value="UniProtKB-SubCell"/>
</dbReference>
<dbReference type="GO" id="GO:0004081">
    <property type="term" value="F:bis(5'-nucleosyl)-tetraphosphatase (asymmetrical) activity"/>
    <property type="evidence" value="ECO:0007669"/>
    <property type="project" value="UniProtKB-ARBA"/>
</dbReference>
<keyword evidence="5 8" id="KW-0067">ATP-binding</keyword>
<dbReference type="InterPro" id="IPR022961">
    <property type="entry name" value="Gly_tRNA_ligase_bac"/>
</dbReference>
<organism evidence="10 11">
    <name type="scientific">candidate division CPR2 bacterium GW2011_GWC1_41_48</name>
    <dbReference type="NCBI Taxonomy" id="1618344"/>
    <lineage>
        <taxon>Bacteria</taxon>
        <taxon>Bacteria division CPR2</taxon>
    </lineage>
</organism>
<dbReference type="InterPro" id="IPR027031">
    <property type="entry name" value="Gly-tRNA_synthase/POLG2"/>
</dbReference>
<dbReference type="InterPro" id="IPR045864">
    <property type="entry name" value="aa-tRNA-synth_II/BPL/LPL"/>
</dbReference>
<evidence type="ECO:0000256" key="4">
    <source>
        <dbReference type="ARBA" id="ARBA00022741"/>
    </source>
</evidence>
<dbReference type="InterPro" id="IPR036621">
    <property type="entry name" value="Anticodon-bd_dom_sf"/>
</dbReference>
<evidence type="ECO:0000256" key="8">
    <source>
        <dbReference type="HAMAP-Rule" id="MF_00253"/>
    </source>
</evidence>
<dbReference type="Pfam" id="PF03129">
    <property type="entry name" value="HGTP_anticodon"/>
    <property type="match status" value="1"/>
</dbReference>
<dbReference type="InterPro" id="IPR006195">
    <property type="entry name" value="aa-tRNA-synth_II"/>
</dbReference>
<dbReference type="GO" id="GO:0005524">
    <property type="term" value="F:ATP binding"/>
    <property type="evidence" value="ECO:0007669"/>
    <property type="project" value="UniProtKB-UniRule"/>
</dbReference>
<evidence type="ECO:0000256" key="6">
    <source>
        <dbReference type="ARBA" id="ARBA00022917"/>
    </source>
</evidence>
<evidence type="ECO:0000313" key="10">
    <source>
        <dbReference type="EMBL" id="KKS09859.1"/>
    </source>
</evidence>
<proteinExistence type="inferred from homology"/>
<dbReference type="Gene3D" id="3.30.930.10">
    <property type="entry name" value="Bira Bifunctional Protein, Domain 2"/>
    <property type="match status" value="1"/>
</dbReference>